<dbReference type="AlphaFoldDB" id="A0A0Q0AVL0"/>
<organism evidence="9 10">
    <name type="scientific">Pseudomonas syringae pv. primulae</name>
    <dbReference type="NCBI Taxonomy" id="251707"/>
    <lineage>
        <taxon>Bacteria</taxon>
        <taxon>Pseudomonadati</taxon>
        <taxon>Pseudomonadota</taxon>
        <taxon>Gammaproteobacteria</taxon>
        <taxon>Pseudomonadales</taxon>
        <taxon>Pseudomonadaceae</taxon>
        <taxon>Pseudomonas</taxon>
    </lineage>
</organism>
<dbReference type="GO" id="GO:0022857">
    <property type="term" value="F:transmembrane transporter activity"/>
    <property type="evidence" value="ECO:0007669"/>
    <property type="project" value="InterPro"/>
</dbReference>
<dbReference type="Pfam" id="PF00392">
    <property type="entry name" value="GntR"/>
    <property type="match status" value="1"/>
</dbReference>
<dbReference type="Gene3D" id="1.20.1250.20">
    <property type="entry name" value="MFS general substrate transporter like domains"/>
    <property type="match status" value="1"/>
</dbReference>
<evidence type="ECO:0000256" key="7">
    <source>
        <dbReference type="SAM" id="Phobius"/>
    </source>
</evidence>
<dbReference type="PATRIC" id="fig|251707.3.peg.1949"/>
<dbReference type="SUPFAM" id="SSF46785">
    <property type="entry name" value="Winged helix' DNA-binding domain"/>
    <property type="match status" value="1"/>
</dbReference>
<evidence type="ECO:0000256" key="5">
    <source>
        <dbReference type="ARBA" id="ARBA00023136"/>
    </source>
</evidence>
<reference evidence="9 10" key="1">
    <citation type="submission" date="2015-09" db="EMBL/GenBank/DDBJ databases">
        <title>Genome announcement of multiple Pseudomonas syringae strains.</title>
        <authorList>
            <person name="Thakur S."/>
            <person name="Wang P.W."/>
            <person name="Gong Y."/>
            <person name="Weir B.S."/>
            <person name="Guttman D.S."/>
        </authorList>
    </citation>
    <scope>NUCLEOTIDE SEQUENCE [LARGE SCALE GENOMIC DNA]</scope>
    <source>
        <strain evidence="9 10">ICMP3956</strain>
    </source>
</reference>
<feature type="transmembrane region" description="Helical" evidence="7">
    <location>
        <begin position="110"/>
        <end position="131"/>
    </location>
</feature>
<feature type="transmembrane region" description="Helical" evidence="7">
    <location>
        <begin position="176"/>
        <end position="196"/>
    </location>
</feature>
<comment type="caution">
    <text evidence="9">The sequence shown here is derived from an EMBL/GenBank/DDBJ whole genome shotgun (WGS) entry which is preliminary data.</text>
</comment>
<evidence type="ECO:0000256" key="4">
    <source>
        <dbReference type="ARBA" id="ARBA00023125"/>
    </source>
</evidence>
<name>A0A0Q0AVL0_9PSED</name>
<dbReference type="SUPFAM" id="SSF103473">
    <property type="entry name" value="MFS general substrate transporter"/>
    <property type="match status" value="1"/>
</dbReference>
<evidence type="ECO:0000256" key="1">
    <source>
        <dbReference type="ARBA" id="ARBA00022692"/>
    </source>
</evidence>
<evidence type="ECO:0000313" key="10">
    <source>
        <dbReference type="Proteomes" id="UP000050562"/>
    </source>
</evidence>
<feature type="transmembrane region" description="Helical" evidence="7">
    <location>
        <begin position="143"/>
        <end position="170"/>
    </location>
</feature>
<keyword evidence="5 7" id="KW-0472">Membrane</keyword>
<dbReference type="PRINTS" id="PR00035">
    <property type="entry name" value="HTHGNTR"/>
</dbReference>
<dbReference type="InterPro" id="IPR036390">
    <property type="entry name" value="WH_DNA-bd_sf"/>
</dbReference>
<dbReference type="GO" id="GO:0003700">
    <property type="term" value="F:DNA-binding transcription factor activity"/>
    <property type="evidence" value="ECO:0007669"/>
    <property type="project" value="InterPro"/>
</dbReference>
<accession>A0A0Q0AVL0</accession>
<dbReference type="PANTHER" id="PTHR44846:SF1">
    <property type="entry name" value="MANNOSYL-D-GLYCERATE TRANSPORT_METABOLISM SYSTEM REPRESSOR MNGR-RELATED"/>
    <property type="match status" value="1"/>
</dbReference>
<evidence type="ECO:0000259" key="8">
    <source>
        <dbReference type="PROSITE" id="PS50949"/>
    </source>
</evidence>
<dbReference type="InterPro" id="IPR036259">
    <property type="entry name" value="MFS_trans_sf"/>
</dbReference>
<keyword evidence="1 7" id="KW-0812">Transmembrane</keyword>
<dbReference type="Proteomes" id="UP000050562">
    <property type="component" value="Unassembled WGS sequence"/>
</dbReference>
<dbReference type="SMART" id="SM00345">
    <property type="entry name" value="HTH_GNTR"/>
    <property type="match status" value="1"/>
</dbReference>
<dbReference type="InterPro" id="IPR050679">
    <property type="entry name" value="Bact_HTH_transcr_reg"/>
</dbReference>
<dbReference type="GO" id="GO:0003677">
    <property type="term" value="F:DNA binding"/>
    <property type="evidence" value="ECO:0007669"/>
    <property type="project" value="UniProtKB-KW"/>
</dbReference>
<dbReference type="EMBL" id="LJRC01000107">
    <property type="protein sequence ID" value="KPY37967.1"/>
    <property type="molecule type" value="Genomic_DNA"/>
</dbReference>
<dbReference type="InterPro" id="IPR036388">
    <property type="entry name" value="WH-like_DNA-bd_sf"/>
</dbReference>
<dbReference type="GO" id="GO:0045892">
    <property type="term" value="P:negative regulation of DNA-templated transcription"/>
    <property type="evidence" value="ECO:0007669"/>
    <property type="project" value="TreeGrafter"/>
</dbReference>
<keyword evidence="3" id="KW-0805">Transcription regulation</keyword>
<dbReference type="CDD" id="cd07377">
    <property type="entry name" value="WHTH_GntR"/>
    <property type="match status" value="1"/>
</dbReference>
<evidence type="ECO:0000256" key="2">
    <source>
        <dbReference type="ARBA" id="ARBA00022989"/>
    </source>
</evidence>
<dbReference type="InterPro" id="IPR000524">
    <property type="entry name" value="Tscrpt_reg_HTH_GntR"/>
</dbReference>
<keyword evidence="2 7" id="KW-1133">Transmembrane helix</keyword>
<dbReference type="InterPro" id="IPR011701">
    <property type="entry name" value="MFS"/>
</dbReference>
<keyword evidence="6" id="KW-0804">Transcription</keyword>
<dbReference type="PANTHER" id="PTHR44846">
    <property type="entry name" value="MANNOSYL-D-GLYCERATE TRANSPORT/METABOLISM SYSTEM REPRESSOR MNGR-RELATED"/>
    <property type="match status" value="1"/>
</dbReference>
<dbReference type="Gene3D" id="1.10.10.10">
    <property type="entry name" value="Winged helix-like DNA-binding domain superfamily/Winged helix DNA-binding domain"/>
    <property type="match status" value="1"/>
</dbReference>
<dbReference type="PROSITE" id="PS50949">
    <property type="entry name" value="HTH_GNTR"/>
    <property type="match status" value="1"/>
</dbReference>
<keyword evidence="4" id="KW-0238">DNA-binding</keyword>
<dbReference type="Pfam" id="PF07690">
    <property type="entry name" value="MFS_1"/>
    <property type="match status" value="1"/>
</dbReference>
<proteinExistence type="predicted"/>
<sequence length="212" mass="22852">MPPNAERPEFGPTERIPAERDLAEHLGISRMTLRKALQILIDRGMLERRGNRGTFVTAPALSGHSIRWRARASPKWLNRPGLAQEARLIYGVWMAASVGAFYFANTTFIIIVVQLLFGLVANAVWPIYYAVASDSAQPSATSTANGIITTAMFIGGGIAPILMGTLISMGGGWTSLHGYTVCFFVMAGCALGGAFLQLFSHRPQVLVAQTGL</sequence>
<feature type="transmembrane region" description="Helical" evidence="7">
    <location>
        <begin position="88"/>
        <end position="104"/>
    </location>
</feature>
<protein>
    <submittedName>
        <fullName evidence="9">Major facilitator transporter</fullName>
    </submittedName>
</protein>
<evidence type="ECO:0000256" key="6">
    <source>
        <dbReference type="ARBA" id="ARBA00023163"/>
    </source>
</evidence>
<gene>
    <name evidence="9" type="ORF">ALO52_01509</name>
</gene>
<evidence type="ECO:0000313" key="9">
    <source>
        <dbReference type="EMBL" id="KPY37967.1"/>
    </source>
</evidence>
<feature type="domain" description="HTH gntR-type" evidence="8">
    <location>
        <begin position="1"/>
        <end position="59"/>
    </location>
</feature>
<evidence type="ECO:0000256" key="3">
    <source>
        <dbReference type="ARBA" id="ARBA00023015"/>
    </source>
</evidence>